<dbReference type="InterPro" id="IPR036271">
    <property type="entry name" value="Tet_transcr_reg_TetR-rel_C_sf"/>
</dbReference>
<dbReference type="AlphaFoldDB" id="A0A6P1SVK5"/>
<dbReference type="FunFam" id="1.10.10.60:FF:000141">
    <property type="entry name" value="TetR family transcriptional regulator"/>
    <property type="match status" value="1"/>
</dbReference>
<feature type="DNA-binding region" description="H-T-H motif" evidence="4">
    <location>
        <begin position="28"/>
        <end position="47"/>
    </location>
</feature>
<dbReference type="EMBL" id="CP046620">
    <property type="protein sequence ID" value="QHQ33690.1"/>
    <property type="molecule type" value="Genomic_DNA"/>
</dbReference>
<dbReference type="Gene3D" id="1.10.357.10">
    <property type="entry name" value="Tetracycline Repressor, domain 2"/>
    <property type="match status" value="1"/>
</dbReference>
<dbReference type="InterPro" id="IPR001647">
    <property type="entry name" value="HTH_TetR"/>
</dbReference>
<dbReference type="InterPro" id="IPR023772">
    <property type="entry name" value="DNA-bd_HTH_TetR-type_CS"/>
</dbReference>
<dbReference type="InterPro" id="IPR009057">
    <property type="entry name" value="Homeodomain-like_sf"/>
</dbReference>
<evidence type="ECO:0000256" key="1">
    <source>
        <dbReference type="ARBA" id="ARBA00023015"/>
    </source>
</evidence>
<accession>A0A6P1SVK5</accession>
<dbReference type="InterPro" id="IPR039536">
    <property type="entry name" value="TetR_C_Proteobacteria"/>
</dbReference>
<dbReference type="PANTHER" id="PTHR30055">
    <property type="entry name" value="HTH-TYPE TRANSCRIPTIONAL REGULATOR RUTR"/>
    <property type="match status" value="1"/>
</dbReference>
<dbReference type="Pfam" id="PF00440">
    <property type="entry name" value="TetR_N"/>
    <property type="match status" value="1"/>
</dbReference>
<protein>
    <submittedName>
        <fullName evidence="6">TetR family transcriptional regulator</fullName>
    </submittedName>
</protein>
<dbReference type="SUPFAM" id="SSF48498">
    <property type="entry name" value="Tetracyclin repressor-like, C-terminal domain"/>
    <property type="match status" value="1"/>
</dbReference>
<dbReference type="KEGG" id="amaq:GO499_00110"/>
<dbReference type="Pfam" id="PF14246">
    <property type="entry name" value="TetR_C_7"/>
    <property type="match status" value="1"/>
</dbReference>
<dbReference type="GO" id="GO:0003700">
    <property type="term" value="F:DNA-binding transcription factor activity"/>
    <property type="evidence" value="ECO:0007669"/>
    <property type="project" value="TreeGrafter"/>
</dbReference>
<dbReference type="Gene3D" id="1.10.10.60">
    <property type="entry name" value="Homeodomain-like"/>
    <property type="match status" value="1"/>
</dbReference>
<name>A0A6P1SVK5_9RHOB</name>
<feature type="domain" description="HTH tetR-type" evidence="5">
    <location>
        <begin position="5"/>
        <end position="65"/>
    </location>
</feature>
<sequence>MCVPNFKQRQILEAAITEFTARGFEGASMDRISALANVSKRTVYNYFDSKEALFRTISEQICDEVRQTIDVTYDAFQPLRPQLMELGLAEVRLCRSEWFMRVARMGISELLRNPELARRLGFSEPHKDIFGSFFRAAVEAGAIDSPVPDALADHFLAGIKAQAFWPAILSGEMVPEAAMEEIVASAVDTVMRKFENDDLAVRTT</sequence>
<evidence type="ECO:0000256" key="3">
    <source>
        <dbReference type="ARBA" id="ARBA00023163"/>
    </source>
</evidence>
<evidence type="ECO:0000259" key="5">
    <source>
        <dbReference type="PROSITE" id="PS50977"/>
    </source>
</evidence>
<reference evidence="6 7" key="1">
    <citation type="submission" date="2019-12" db="EMBL/GenBank/DDBJ databases">
        <title>Complete genome sequence of Algicella marina strain 9Alg 56(T) isolated from the red alga Tichocarpus crinitus.</title>
        <authorList>
            <person name="Kim S.-G."/>
            <person name="Nedashkovskaya O.I."/>
        </authorList>
    </citation>
    <scope>NUCLEOTIDE SEQUENCE [LARGE SCALE GENOMIC DNA]</scope>
    <source>
        <strain evidence="6 7">9Alg 56</strain>
    </source>
</reference>
<dbReference type="PROSITE" id="PS01081">
    <property type="entry name" value="HTH_TETR_1"/>
    <property type="match status" value="1"/>
</dbReference>
<dbReference type="SUPFAM" id="SSF46689">
    <property type="entry name" value="Homeodomain-like"/>
    <property type="match status" value="1"/>
</dbReference>
<dbReference type="GO" id="GO:0000976">
    <property type="term" value="F:transcription cis-regulatory region binding"/>
    <property type="evidence" value="ECO:0007669"/>
    <property type="project" value="TreeGrafter"/>
</dbReference>
<dbReference type="Proteomes" id="UP000464495">
    <property type="component" value="Chromosome"/>
</dbReference>
<evidence type="ECO:0000256" key="2">
    <source>
        <dbReference type="ARBA" id="ARBA00023125"/>
    </source>
</evidence>
<dbReference type="PANTHER" id="PTHR30055:SF224">
    <property type="entry name" value="TRANSCRIPTIONAL REGULATOR TETR FAMILY"/>
    <property type="match status" value="1"/>
</dbReference>
<evidence type="ECO:0000256" key="4">
    <source>
        <dbReference type="PROSITE-ProRule" id="PRU00335"/>
    </source>
</evidence>
<gene>
    <name evidence="6" type="ORF">GO499_00110</name>
</gene>
<proteinExistence type="predicted"/>
<dbReference type="PRINTS" id="PR00455">
    <property type="entry name" value="HTHTETR"/>
</dbReference>
<organism evidence="6 7">
    <name type="scientific">Algicella marina</name>
    <dbReference type="NCBI Taxonomy" id="2683284"/>
    <lineage>
        <taxon>Bacteria</taxon>
        <taxon>Pseudomonadati</taxon>
        <taxon>Pseudomonadota</taxon>
        <taxon>Alphaproteobacteria</taxon>
        <taxon>Rhodobacterales</taxon>
        <taxon>Paracoccaceae</taxon>
        <taxon>Algicella</taxon>
    </lineage>
</organism>
<evidence type="ECO:0000313" key="6">
    <source>
        <dbReference type="EMBL" id="QHQ33690.1"/>
    </source>
</evidence>
<keyword evidence="2 4" id="KW-0238">DNA-binding</keyword>
<dbReference type="PROSITE" id="PS50977">
    <property type="entry name" value="HTH_TETR_2"/>
    <property type="match status" value="1"/>
</dbReference>
<dbReference type="InterPro" id="IPR050109">
    <property type="entry name" value="HTH-type_TetR-like_transc_reg"/>
</dbReference>
<keyword evidence="7" id="KW-1185">Reference proteome</keyword>
<keyword evidence="1" id="KW-0805">Transcription regulation</keyword>
<evidence type="ECO:0000313" key="7">
    <source>
        <dbReference type="Proteomes" id="UP000464495"/>
    </source>
</evidence>
<keyword evidence="3" id="KW-0804">Transcription</keyword>
<dbReference type="RefSeq" id="WP_161860268.1">
    <property type="nucleotide sequence ID" value="NZ_CP046620.1"/>
</dbReference>